<protein>
    <submittedName>
        <fullName evidence="2">Uncharacterized protein</fullName>
    </submittedName>
</protein>
<dbReference type="Proteomes" id="UP001501666">
    <property type="component" value="Unassembled WGS sequence"/>
</dbReference>
<sequence length="138" mass="14764">MSPQGDDLGDIDAIGINLGRRMIFIVEAKDFEMARNPSELANEADALLRGDKSAAFKIARLQSTAKGQFRAPRGRSPQVTDPANHQEIKKAAASAERALPCPGSSACSFGEPYSPPSYIPCTAGIVPNRPFWKSSNAC</sequence>
<accession>A0ABN3SYP4</accession>
<evidence type="ECO:0000313" key="3">
    <source>
        <dbReference type="Proteomes" id="UP001501666"/>
    </source>
</evidence>
<comment type="caution">
    <text evidence="2">The sequence shown here is derived from an EMBL/GenBank/DDBJ whole genome shotgun (WGS) entry which is preliminary data.</text>
</comment>
<dbReference type="EMBL" id="BAAATE010000028">
    <property type="protein sequence ID" value="GAA2687702.1"/>
    <property type="molecule type" value="Genomic_DNA"/>
</dbReference>
<organism evidence="2 3">
    <name type="scientific">Nonomuraea recticatena</name>
    <dbReference type="NCBI Taxonomy" id="46178"/>
    <lineage>
        <taxon>Bacteria</taxon>
        <taxon>Bacillati</taxon>
        <taxon>Actinomycetota</taxon>
        <taxon>Actinomycetes</taxon>
        <taxon>Streptosporangiales</taxon>
        <taxon>Streptosporangiaceae</taxon>
        <taxon>Nonomuraea</taxon>
    </lineage>
</organism>
<keyword evidence="3" id="KW-1185">Reference proteome</keyword>
<feature type="region of interest" description="Disordered" evidence="1">
    <location>
        <begin position="65"/>
        <end position="84"/>
    </location>
</feature>
<gene>
    <name evidence="2" type="ORF">GCM10010412_075910</name>
</gene>
<name>A0ABN3SYP4_9ACTN</name>
<evidence type="ECO:0000313" key="2">
    <source>
        <dbReference type="EMBL" id="GAA2687702.1"/>
    </source>
</evidence>
<evidence type="ECO:0000256" key="1">
    <source>
        <dbReference type="SAM" id="MobiDB-lite"/>
    </source>
</evidence>
<proteinExistence type="predicted"/>
<reference evidence="2 3" key="1">
    <citation type="journal article" date="2019" name="Int. J. Syst. Evol. Microbiol.">
        <title>The Global Catalogue of Microorganisms (GCM) 10K type strain sequencing project: providing services to taxonomists for standard genome sequencing and annotation.</title>
        <authorList>
            <consortium name="The Broad Institute Genomics Platform"/>
            <consortium name="The Broad Institute Genome Sequencing Center for Infectious Disease"/>
            <person name="Wu L."/>
            <person name="Ma J."/>
        </authorList>
    </citation>
    <scope>NUCLEOTIDE SEQUENCE [LARGE SCALE GENOMIC DNA]</scope>
    <source>
        <strain evidence="2 3">JCM 6835</strain>
    </source>
</reference>